<evidence type="ECO:0000313" key="1">
    <source>
        <dbReference type="EMBL" id="KII74712.1"/>
    </source>
</evidence>
<proteinExistence type="predicted"/>
<organism evidence="1 2">
    <name type="scientific">Thelohanellus kitauei</name>
    <name type="common">Myxosporean</name>
    <dbReference type="NCBI Taxonomy" id="669202"/>
    <lineage>
        <taxon>Eukaryota</taxon>
        <taxon>Metazoa</taxon>
        <taxon>Cnidaria</taxon>
        <taxon>Myxozoa</taxon>
        <taxon>Myxosporea</taxon>
        <taxon>Bivalvulida</taxon>
        <taxon>Platysporina</taxon>
        <taxon>Myxobolidae</taxon>
        <taxon>Thelohanellus</taxon>
    </lineage>
</organism>
<dbReference type="Proteomes" id="UP000031668">
    <property type="component" value="Unassembled WGS sequence"/>
</dbReference>
<comment type="caution">
    <text evidence="1">The sequence shown here is derived from an EMBL/GenBank/DDBJ whole genome shotgun (WGS) entry which is preliminary data.</text>
</comment>
<accession>A0A0C2NL31</accession>
<protein>
    <submittedName>
        <fullName evidence="1">Uncharacterized protein</fullName>
    </submittedName>
</protein>
<dbReference type="AlphaFoldDB" id="A0A0C2NL31"/>
<reference evidence="1 2" key="1">
    <citation type="journal article" date="2014" name="Genome Biol. Evol.">
        <title>The genome of the myxosporean Thelohanellus kitauei shows adaptations to nutrient acquisition within its fish host.</title>
        <authorList>
            <person name="Yang Y."/>
            <person name="Xiong J."/>
            <person name="Zhou Z."/>
            <person name="Huo F."/>
            <person name="Miao W."/>
            <person name="Ran C."/>
            <person name="Liu Y."/>
            <person name="Zhang J."/>
            <person name="Feng J."/>
            <person name="Wang M."/>
            <person name="Wang M."/>
            <person name="Wang L."/>
            <person name="Yao B."/>
        </authorList>
    </citation>
    <scope>NUCLEOTIDE SEQUENCE [LARGE SCALE GENOMIC DNA]</scope>
    <source>
        <strain evidence="1">Wuqing</strain>
    </source>
</reference>
<gene>
    <name evidence="1" type="ORF">RF11_04978</name>
</gene>
<keyword evidence="2" id="KW-1185">Reference proteome</keyword>
<evidence type="ECO:0000313" key="2">
    <source>
        <dbReference type="Proteomes" id="UP000031668"/>
    </source>
</evidence>
<dbReference type="EMBL" id="JWZT01000308">
    <property type="protein sequence ID" value="KII74712.1"/>
    <property type="molecule type" value="Genomic_DNA"/>
</dbReference>
<sequence>MASGSVNPCFSATLWIAATAENRESSISSIERLETPSFSKCSHFVHTNDVNTCGHKGGADVTELVIRSGERLRANLKDLPPIAGEFLSFGRPLPYPNWLHKGAYLEYVPTIRGHRRIRGGRKFRAVMYRCRFEQL</sequence>
<name>A0A0C2NL31_THEKT</name>